<gene>
    <name evidence="2" type="ORF">ACFFOL_15085</name>
</gene>
<dbReference type="GeneID" id="67211411"/>
<name>A0ABD5MNT9_9EURY</name>
<proteinExistence type="predicted"/>
<dbReference type="EMBL" id="JBHMAJ010000009">
    <property type="protein sequence ID" value="MFB9825493.1"/>
    <property type="molecule type" value="Genomic_DNA"/>
</dbReference>
<dbReference type="RefSeq" id="WP_222921302.1">
    <property type="nucleotide sequence ID" value="NZ_CP082286.1"/>
</dbReference>
<organism evidence="2 3">
    <name type="scientific">Halobaculum roseum</name>
    <dbReference type="NCBI Taxonomy" id="2175149"/>
    <lineage>
        <taxon>Archaea</taxon>
        <taxon>Methanobacteriati</taxon>
        <taxon>Methanobacteriota</taxon>
        <taxon>Stenosarchaea group</taxon>
        <taxon>Halobacteria</taxon>
        <taxon>Halobacteriales</taxon>
        <taxon>Haloferacaceae</taxon>
        <taxon>Halobaculum</taxon>
    </lineage>
</organism>
<comment type="caution">
    <text evidence="2">The sequence shown here is derived from an EMBL/GenBank/DDBJ whole genome shotgun (WGS) entry which is preliminary data.</text>
</comment>
<evidence type="ECO:0000313" key="2">
    <source>
        <dbReference type="EMBL" id="MFB9825493.1"/>
    </source>
</evidence>
<keyword evidence="3" id="KW-1185">Reference proteome</keyword>
<dbReference type="Proteomes" id="UP001589595">
    <property type="component" value="Unassembled WGS sequence"/>
</dbReference>
<evidence type="ECO:0000313" key="3">
    <source>
        <dbReference type="Proteomes" id="UP001589595"/>
    </source>
</evidence>
<feature type="region of interest" description="Disordered" evidence="1">
    <location>
        <begin position="176"/>
        <end position="196"/>
    </location>
</feature>
<evidence type="ECO:0000256" key="1">
    <source>
        <dbReference type="SAM" id="MobiDB-lite"/>
    </source>
</evidence>
<feature type="compositionally biased region" description="Basic and acidic residues" evidence="1">
    <location>
        <begin position="176"/>
        <end position="190"/>
    </location>
</feature>
<dbReference type="AlphaFoldDB" id="A0ABD5MNT9"/>
<reference evidence="2" key="1">
    <citation type="submission" date="2024-09" db="EMBL/GenBank/DDBJ databases">
        <authorList>
            <person name="Sun Q."/>
        </authorList>
    </citation>
    <scope>NUCLEOTIDE SEQUENCE [LARGE SCALE GENOMIC DNA]</scope>
    <source>
        <strain evidence="2">JCM 31273</strain>
    </source>
</reference>
<accession>A0ABD5MNT9</accession>
<protein>
    <submittedName>
        <fullName evidence="2">Uncharacterized protein</fullName>
    </submittedName>
</protein>
<sequence length="196" mass="21024">MEDSDAELHEAVLAEAGNRGPTMRVRDLVSIDERSHRDGAGVAANLVERYVEAVGEDGPVDADRLRRALSERRTSAESWVGPDAVYEVGEGRVSAFPNLWHDRLGPDADLRGFAETILADVDDTNEAFDVGGAGHGVPRSVLVEAAAVIAGVDPEETAAALDGFRREGVFSVDADQHPHARVQFTDDARPESLSPE</sequence>